<dbReference type="STRING" id="27349.A0A0L6URM3"/>
<name>A0A0L6URM3_9BASI</name>
<evidence type="ECO:0000313" key="2">
    <source>
        <dbReference type="Proteomes" id="UP000037035"/>
    </source>
</evidence>
<dbReference type="InterPro" id="IPR036426">
    <property type="entry name" value="Bulb-type_lectin_dom_sf"/>
</dbReference>
<gene>
    <name evidence="1" type="ORF">VP01_404g4</name>
</gene>
<comment type="caution">
    <text evidence="1">The sequence shown here is derived from an EMBL/GenBank/DDBJ whole genome shotgun (WGS) entry which is preliminary data.</text>
</comment>
<accession>A0A0L6URM3</accession>
<reference evidence="1 2" key="1">
    <citation type="submission" date="2015-08" db="EMBL/GenBank/DDBJ databases">
        <title>Next Generation Sequencing and Analysis of the Genome of Puccinia sorghi L Schw, the Causal Agent of Maize Common Rust.</title>
        <authorList>
            <person name="Rochi L."/>
            <person name="Burguener G."/>
            <person name="Darino M."/>
            <person name="Turjanski A."/>
            <person name="Kreff E."/>
            <person name="Dieguez M.J."/>
            <person name="Sacco F."/>
        </authorList>
    </citation>
    <scope>NUCLEOTIDE SEQUENCE [LARGE SCALE GENOMIC DNA]</scope>
    <source>
        <strain evidence="1 2">RO10H11247</strain>
    </source>
</reference>
<proteinExistence type="predicted"/>
<evidence type="ECO:0000313" key="1">
    <source>
        <dbReference type="EMBL" id="KNZ51203.1"/>
    </source>
</evidence>
<sequence length="708" mass="77101">MTTSPVLVRRAVRPEDLPPEFIHRPAAYLSSLFQSGGPGTVVLLAQASVWELEAIIKIAVDDAELATEGYPPDTNQYAQIHSVAEAEATAIFFHNTRHVKLSHLTIDGRRPDKGWVEGGGPLIACGGKQGKDPVIQYCVIRHPRSWSCLQIFDECEGGTVVGNKIGPAGLPAPHGPWADGLSIACRNGLIVSEQRNHRCNRRCNRLVLCNWDNVYRKHNHRSETKFIGESNDFHFHNAADIPSQLFFDCDMFCLIRNYFELIASSCFYRVDMGVYSCDYTNTRVCHNIIKSTGAHIKLGIGIGPLAWTQNWSGINFGGKVYDNAFGPGRFGMAISTVICDAGYAIGMSGCRDFEVFGNRIAAGTEFIGDLSGMPEPLNAPPMAFLKASQPGLVENCSVQQDFVEGQAAFLIAVEDRPARKFRFQGSQLNLTSTGEAIMLERARISLESTGELRVLCNETSRVLWTSGSAGSVIGARLSLEDNGHLTIREAGTGNLLWDPVKFLDGCFQIGNRAALTVSDEPPYLTLWSACNSLVWASEYVFAKGCLELAPNQFICICPTTSAPGAPAIPARIGVDNQGSFGPPPIPARPLPPPAYIFLDPVTSNLVIHHGPHPHQPHGRVIWASDLFGHFPKQIASRSSAGSETRCAFQAGDGNLVVYANPHDHQPEVRCAVWASGTCCEKLTITYHAHQGVRINFLDGLGQVIKSIP</sequence>
<protein>
    <recommendedName>
        <fullName evidence="3">Bulb-type lectin domain-containing protein</fullName>
    </recommendedName>
</protein>
<keyword evidence="2" id="KW-1185">Reference proteome</keyword>
<dbReference type="AlphaFoldDB" id="A0A0L6URM3"/>
<dbReference type="EMBL" id="LAVV01009113">
    <property type="protein sequence ID" value="KNZ51203.1"/>
    <property type="molecule type" value="Genomic_DNA"/>
</dbReference>
<dbReference type="Gene3D" id="2.90.10.10">
    <property type="entry name" value="Bulb-type lectin domain"/>
    <property type="match status" value="1"/>
</dbReference>
<dbReference type="OrthoDB" id="2587928at2759"/>
<evidence type="ECO:0008006" key="3">
    <source>
        <dbReference type="Google" id="ProtNLM"/>
    </source>
</evidence>
<dbReference type="Proteomes" id="UP000037035">
    <property type="component" value="Unassembled WGS sequence"/>
</dbReference>
<organism evidence="1 2">
    <name type="scientific">Puccinia sorghi</name>
    <dbReference type="NCBI Taxonomy" id="27349"/>
    <lineage>
        <taxon>Eukaryota</taxon>
        <taxon>Fungi</taxon>
        <taxon>Dikarya</taxon>
        <taxon>Basidiomycota</taxon>
        <taxon>Pucciniomycotina</taxon>
        <taxon>Pucciniomycetes</taxon>
        <taxon>Pucciniales</taxon>
        <taxon>Pucciniaceae</taxon>
        <taxon>Puccinia</taxon>
    </lineage>
</organism>
<dbReference type="VEuPathDB" id="FungiDB:VP01_404g4"/>
<dbReference type="SUPFAM" id="SSF51110">
    <property type="entry name" value="alpha-D-mannose-specific plant lectins"/>
    <property type="match status" value="1"/>
</dbReference>